<gene>
    <name evidence="1" type="ORF">HHI36_014586</name>
</gene>
<reference evidence="1 2" key="1">
    <citation type="journal article" date="2021" name="BMC Biol.">
        <title>Horizontally acquired antibacterial genes associated with adaptive radiation of ladybird beetles.</title>
        <authorList>
            <person name="Li H.S."/>
            <person name="Tang X.F."/>
            <person name="Huang Y.H."/>
            <person name="Xu Z.Y."/>
            <person name="Chen M.L."/>
            <person name="Du X.Y."/>
            <person name="Qiu B.Y."/>
            <person name="Chen P.T."/>
            <person name="Zhang W."/>
            <person name="Slipinski A."/>
            <person name="Escalona H.E."/>
            <person name="Waterhouse R.M."/>
            <person name="Zwick A."/>
            <person name="Pang H."/>
        </authorList>
    </citation>
    <scope>NUCLEOTIDE SEQUENCE [LARGE SCALE GENOMIC DNA]</scope>
    <source>
        <strain evidence="1">SYSU2018</strain>
    </source>
</reference>
<dbReference type="AlphaFoldDB" id="A0ABD2N3Y1"/>
<dbReference type="EMBL" id="JABFTP020000062">
    <property type="protein sequence ID" value="KAL3273132.1"/>
    <property type="molecule type" value="Genomic_DNA"/>
</dbReference>
<accession>A0ABD2N3Y1</accession>
<feature type="non-terminal residue" evidence="1">
    <location>
        <position position="117"/>
    </location>
</feature>
<organism evidence="1 2">
    <name type="scientific">Cryptolaemus montrouzieri</name>
    <dbReference type="NCBI Taxonomy" id="559131"/>
    <lineage>
        <taxon>Eukaryota</taxon>
        <taxon>Metazoa</taxon>
        <taxon>Ecdysozoa</taxon>
        <taxon>Arthropoda</taxon>
        <taxon>Hexapoda</taxon>
        <taxon>Insecta</taxon>
        <taxon>Pterygota</taxon>
        <taxon>Neoptera</taxon>
        <taxon>Endopterygota</taxon>
        <taxon>Coleoptera</taxon>
        <taxon>Polyphaga</taxon>
        <taxon>Cucujiformia</taxon>
        <taxon>Coccinelloidea</taxon>
        <taxon>Coccinellidae</taxon>
        <taxon>Scymninae</taxon>
        <taxon>Scymnini</taxon>
        <taxon>Cryptolaemus</taxon>
    </lineage>
</organism>
<feature type="non-terminal residue" evidence="1">
    <location>
        <position position="1"/>
    </location>
</feature>
<evidence type="ECO:0000313" key="1">
    <source>
        <dbReference type="EMBL" id="KAL3273132.1"/>
    </source>
</evidence>
<dbReference type="Proteomes" id="UP001516400">
    <property type="component" value="Unassembled WGS sequence"/>
</dbReference>
<comment type="caution">
    <text evidence="1">The sequence shown here is derived from an EMBL/GenBank/DDBJ whole genome shotgun (WGS) entry which is preliminary data.</text>
</comment>
<protein>
    <submittedName>
        <fullName evidence="1">Uncharacterized protein</fullName>
    </submittedName>
</protein>
<keyword evidence="2" id="KW-1185">Reference proteome</keyword>
<evidence type="ECO:0000313" key="2">
    <source>
        <dbReference type="Proteomes" id="UP001516400"/>
    </source>
</evidence>
<sequence length="117" mass="12951">SDNKMKATWKIVNTISGKKKETDLDISQLAANTQSSKECLNSINQHLIGACAGRNNLNTANTRLVKHSNQTIFLQSTSPSEVYNIIRSLKNTAAVGYDDDDDDDEIPIKLIKHCSMQ</sequence>
<proteinExistence type="predicted"/>
<name>A0ABD2N3Y1_9CUCU</name>